<dbReference type="InterPro" id="IPR001932">
    <property type="entry name" value="PPM-type_phosphatase-like_dom"/>
</dbReference>
<feature type="domain" description="PPM-type phosphatase" evidence="12">
    <location>
        <begin position="588"/>
        <end position="802"/>
    </location>
</feature>
<keyword evidence="9 10" id="KW-0472">Membrane</keyword>
<reference evidence="13" key="2">
    <citation type="journal article" date="2021" name="PeerJ">
        <title>Extensive microbial diversity within the chicken gut microbiome revealed by metagenomics and culture.</title>
        <authorList>
            <person name="Gilroy R."/>
            <person name="Ravi A."/>
            <person name="Getino M."/>
            <person name="Pursley I."/>
            <person name="Horton D.L."/>
            <person name="Alikhan N.F."/>
            <person name="Baker D."/>
            <person name="Gharbi K."/>
            <person name="Hall N."/>
            <person name="Watson M."/>
            <person name="Adriaenssens E.M."/>
            <person name="Foster-Nyarko E."/>
            <person name="Jarju S."/>
            <person name="Secka A."/>
            <person name="Antonio M."/>
            <person name="Oren A."/>
            <person name="Chaudhuri R.R."/>
            <person name="La Ragione R."/>
            <person name="Hildebrand F."/>
            <person name="Pallen M.J."/>
        </authorList>
    </citation>
    <scope>NUCLEOTIDE SEQUENCE</scope>
    <source>
        <strain evidence="13">ChiGjej1B1-19959</strain>
    </source>
</reference>
<dbReference type="GO" id="GO:0071555">
    <property type="term" value="P:cell wall organization"/>
    <property type="evidence" value="ECO:0007669"/>
    <property type="project" value="InterPro"/>
</dbReference>
<dbReference type="Pfam" id="PF13581">
    <property type="entry name" value="HATPase_c_2"/>
    <property type="match status" value="1"/>
</dbReference>
<dbReference type="CDD" id="cd06225">
    <property type="entry name" value="HAMP"/>
    <property type="match status" value="1"/>
</dbReference>
<dbReference type="CDD" id="cd16936">
    <property type="entry name" value="HATPase_RsbW-like"/>
    <property type="match status" value="1"/>
</dbReference>
<dbReference type="EMBL" id="DVMW01000024">
    <property type="protein sequence ID" value="HIU35633.1"/>
    <property type="molecule type" value="Genomic_DNA"/>
</dbReference>
<name>A0A9D1IEB0_9FIRM</name>
<dbReference type="SUPFAM" id="SSF55874">
    <property type="entry name" value="ATPase domain of HSP90 chaperone/DNA topoisomerase II/histidine kinase"/>
    <property type="match status" value="1"/>
</dbReference>
<evidence type="ECO:0000259" key="12">
    <source>
        <dbReference type="PROSITE" id="PS51746"/>
    </source>
</evidence>
<keyword evidence="3" id="KW-0597">Phosphoprotein</keyword>
<dbReference type="InterPro" id="IPR003660">
    <property type="entry name" value="HAMP_dom"/>
</dbReference>
<evidence type="ECO:0000256" key="2">
    <source>
        <dbReference type="ARBA" id="ARBA00022475"/>
    </source>
</evidence>
<feature type="transmembrane region" description="Helical" evidence="10">
    <location>
        <begin position="40"/>
        <end position="59"/>
    </location>
</feature>
<evidence type="ECO:0000256" key="6">
    <source>
        <dbReference type="ARBA" id="ARBA00022777"/>
    </source>
</evidence>
<evidence type="ECO:0000256" key="8">
    <source>
        <dbReference type="ARBA" id="ARBA00022989"/>
    </source>
</evidence>
<evidence type="ECO:0000256" key="3">
    <source>
        <dbReference type="ARBA" id="ARBA00022553"/>
    </source>
</evidence>
<evidence type="ECO:0000256" key="1">
    <source>
        <dbReference type="ARBA" id="ARBA00004651"/>
    </source>
</evidence>
<comment type="subcellular location">
    <subcellularLocation>
        <location evidence="1">Cell membrane</location>
        <topology evidence="1">Multi-pass membrane protein</topology>
    </subcellularLocation>
</comment>
<dbReference type="Gene3D" id="3.30.565.10">
    <property type="entry name" value="Histidine kinase-like ATPase, C-terminal domain"/>
    <property type="match status" value="1"/>
</dbReference>
<keyword evidence="2" id="KW-1003">Cell membrane</keyword>
<feature type="transmembrane region" description="Helical" evidence="10">
    <location>
        <begin position="71"/>
        <end position="94"/>
    </location>
</feature>
<evidence type="ECO:0000313" key="13">
    <source>
        <dbReference type="EMBL" id="HIU35633.1"/>
    </source>
</evidence>
<dbReference type="SMART" id="SM00331">
    <property type="entry name" value="PP2C_SIG"/>
    <property type="match status" value="1"/>
</dbReference>
<sequence length="946" mass="103689">MRTFLQMAGLTLLPVLCAFLLSLLFRRSKAQSKKAAVLRQVLAGVLFGLVAVCNTEFGVPVAGAVMNVRDAAPLCAGLFFGGPAGILAGVIGGVERYLAAFWGAGEYTRLACSIATVLAGVFGALARRFVLSKQRPAWYHGFAVGLIMETVHMLMIFFTNTDDVRTAFGYVEACTLPMLLCNSLAVGLAGFAVRPRRPKAQTRAKEKPHLSQTFQRWLFACIVVAFCATGLFTYTMQNEVSRSETASLLALNIADVQQEIASASDENLLALTREVAALLEREPYAGDVRLAQIAKELGIAEINIIDENGVIVTGTNAKFWNYDMASGEQSAEFLTLLAGETEYVQSYQPTSSDPNLWRKYAGVALAGGGFVQIGYDAEQFQRDIDRELVGVTDNRRVGENGLLLVCNAQGVVVSDRGDSRGKTLGELGLALQDETAGALFSAEVEGTPAYCMYGTGEGYSVVGVLPQSEAVFGRNMSVYLLVFTEVLIFAALFLLLYILIKRLVVRDLHRVNRSLAKITDGNLDEVVDVRSSAEFDALSNDINETVGTLKRYIAEASARIDRELEYAKRIQFSALPQVFPPYPDRRDTLDLYARMDAAKEVGGDFYDFFLLGDDRLAFLIADVSGKGIPAAMFMMTAKTLIKGLAEAGNAADDIFTKANEKLCRQNDAEMFVTAWLGILNLKTGVLEYVNAGHNPPYLLQGWTFRPLSGRHGFVLAGLSTVRYKKETLRLQPGDGVFLYTDGVTEAENGGHELYGTGRLARVLQANREASAKDLCAAVRRDVDAFAAGAPQFDDITMLYLHFLRQEADDMAQRTLDAKIENIEAVTDFVNAQLQTLNCPQKAMRQIDVAIDELFSNIARYAYRPDVGPVTVRVEVVKDPLSVVLTFIDRGKPFDPLQAGDPDITKDADEREIGGLGLFIVRNSMDEITYTRENGQNILRIRKDLEK</sequence>
<proteinExistence type="predicted"/>
<gene>
    <name evidence="13" type="ORF">IAC53_03380</name>
</gene>
<reference evidence="13" key="1">
    <citation type="submission" date="2020-10" db="EMBL/GenBank/DDBJ databases">
        <authorList>
            <person name="Gilroy R."/>
        </authorList>
    </citation>
    <scope>NUCLEOTIDE SEQUENCE</scope>
    <source>
        <strain evidence="13">ChiGjej1B1-19959</strain>
    </source>
</reference>
<dbReference type="Pfam" id="PF07228">
    <property type="entry name" value="SpoIIE"/>
    <property type="match status" value="1"/>
</dbReference>
<organism evidence="13 14">
    <name type="scientific">Candidatus Fimenecus excrementigallinarum</name>
    <dbReference type="NCBI Taxonomy" id="2840816"/>
    <lineage>
        <taxon>Bacteria</taxon>
        <taxon>Bacillati</taxon>
        <taxon>Bacillota</taxon>
        <taxon>Clostridia</taxon>
        <taxon>Candidatus Fimenecus</taxon>
    </lineage>
</organism>
<keyword evidence="7" id="KW-0378">Hydrolase</keyword>
<dbReference type="SMART" id="SM00304">
    <property type="entry name" value="HAMP"/>
    <property type="match status" value="1"/>
</dbReference>
<feature type="transmembrane region" description="Helical" evidence="10">
    <location>
        <begin position="170"/>
        <end position="193"/>
    </location>
</feature>
<dbReference type="GO" id="GO:0000155">
    <property type="term" value="F:phosphorelay sensor kinase activity"/>
    <property type="evidence" value="ECO:0007669"/>
    <property type="project" value="InterPro"/>
</dbReference>
<dbReference type="PANTHER" id="PTHR43156">
    <property type="entry name" value="STAGE II SPORULATION PROTEIN E-RELATED"/>
    <property type="match status" value="1"/>
</dbReference>
<evidence type="ECO:0000259" key="11">
    <source>
        <dbReference type="PROSITE" id="PS50885"/>
    </source>
</evidence>
<evidence type="ECO:0000256" key="5">
    <source>
        <dbReference type="ARBA" id="ARBA00022692"/>
    </source>
</evidence>
<feature type="transmembrane region" description="Helical" evidence="10">
    <location>
        <begin position="106"/>
        <end position="125"/>
    </location>
</feature>
<keyword evidence="4" id="KW-0808">Transferase</keyword>
<feature type="transmembrane region" description="Helical" evidence="10">
    <location>
        <begin position="214"/>
        <end position="234"/>
    </location>
</feature>
<dbReference type="SUPFAM" id="SSF81606">
    <property type="entry name" value="PP2C-like"/>
    <property type="match status" value="1"/>
</dbReference>
<dbReference type="InterPro" id="IPR052016">
    <property type="entry name" value="Bact_Sigma-Reg"/>
</dbReference>
<dbReference type="GO" id="GO:0005886">
    <property type="term" value="C:plasma membrane"/>
    <property type="evidence" value="ECO:0007669"/>
    <property type="project" value="UniProtKB-SubCell"/>
</dbReference>
<feature type="transmembrane region" description="Helical" evidence="10">
    <location>
        <begin position="137"/>
        <end position="158"/>
    </location>
</feature>
<dbReference type="Proteomes" id="UP000824071">
    <property type="component" value="Unassembled WGS sequence"/>
</dbReference>
<evidence type="ECO:0000313" key="14">
    <source>
        <dbReference type="Proteomes" id="UP000824071"/>
    </source>
</evidence>
<evidence type="ECO:0000256" key="10">
    <source>
        <dbReference type="SAM" id="Phobius"/>
    </source>
</evidence>
<feature type="domain" description="HAMP" evidence="11">
    <location>
        <begin position="502"/>
        <end position="554"/>
    </location>
</feature>
<evidence type="ECO:0000256" key="4">
    <source>
        <dbReference type="ARBA" id="ARBA00022679"/>
    </source>
</evidence>
<accession>A0A9D1IEB0</accession>
<dbReference type="GO" id="GO:0016791">
    <property type="term" value="F:phosphatase activity"/>
    <property type="evidence" value="ECO:0007669"/>
    <property type="project" value="TreeGrafter"/>
</dbReference>
<dbReference type="Pfam" id="PF07694">
    <property type="entry name" value="5TM-5TMR_LYT"/>
    <property type="match status" value="1"/>
</dbReference>
<evidence type="ECO:0000256" key="9">
    <source>
        <dbReference type="ARBA" id="ARBA00023136"/>
    </source>
</evidence>
<dbReference type="PROSITE" id="PS50885">
    <property type="entry name" value="HAMP"/>
    <property type="match status" value="1"/>
</dbReference>
<protein>
    <submittedName>
        <fullName evidence="13">SpoIIE family protein phosphatase</fullName>
    </submittedName>
</protein>
<feature type="transmembrane region" description="Helical" evidence="10">
    <location>
        <begin position="478"/>
        <end position="500"/>
    </location>
</feature>
<dbReference type="InterPro" id="IPR011620">
    <property type="entry name" value="Sig_transdc_His_kinase_LytS_TM"/>
</dbReference>
<dbReference type="PANTHER" id="PTHR43156:SF2">
    <property type="entry name" value="STAGE II SPORULATION PROTEIN E"/>
    <property type="match status" value="1"/>
</dbReference>
<dbReference type="AlphaFoldDB" id="A0A9D1IEB0"/>
<dbReference type="Pfam" id="PF00672">
    <property type="entry name" value="HAMP"/>
    <property type="match status" value="1"/>
</dbReference>
<evidence type="ECO:0000256" key="7">
    <source>
        <dbReference type="ARBA" id="ARBA00022801"/>
    </source>
</evidence>
<dbReference type="PROSITE" id="PS51746">
    <property type="entry name" value="PPM_2"/>
    <property type="match status" value="1"/>
</dbReference>
<keyword evidence="8 10" id="KW-1133">Transmembrane helix</keyword>
<dbReference type="Gene3D" id="6.10.340.10">
    <property type="match status" value="1"/>
</dbReference>
<comment type="caution">
    <text evidence="13">The sequence shown here is derived from an EMBL/GenBank/DDBJ whole genome shotgun (WGS) entry which is preliminary data.</text>
</comment>
<dbReference type="InterPro" id="IPR036890">
    <property type="entry name" value="HATPase_C_sf"/>
</dbReference>
<dbReference type="Gene3D" id="1.10.1760.20">
    <property type="match status" value="1"/>
</dbReference>
<dbReference type="Gene3D" id="3.60.40.10">
    <property type="entry name" value="PPM-type phosphatase domain"/>
    <property type="match status" value="1"/>
</dbReference>
<dbReference type="InterPro" id="IPR003594">
    <property type="entry name" value="HATPase_dom"/>
</dbReference>
<keyword evidence="5 10" id="KW-0812">Transmembrane</keyword>
<keyword evidence="6" id="KW-0418">Kinase</keyword>
<dbReference type="InterPro" id="IPR036457">
    <property type="entry name" value="PPM-type-like_dom_sf"/>
</dbReference>